<feature type="region of interest" description="Disordered" evidence="1">
    <location>
        <begin position="1"/>
        <end position="76"/>
    </location>
</feature>
<feature type="compositionally biased region" description="Basic residues" evidence="1">
    <location>
        <begin position="54"/>
        <end position="63"/>
    </location>
</feature>
<evidence type="ECO:0000313" key="2">
    <source>
        <dbReference type="EMBL" id="MCQ8831772.1"/>
    </source>
</evidence>
<keyword evidence="3" id="KW-1185">Reference proteome</keyword>
<dbReference type="RefSeq" id="WP_257632652.1">
    <property type="nucleotide sequence ID" value="NZ_JANIIC010000027.1"/>
</dbReference>
<reference evidence="2" key="1">
    <citation type="submission" date="2022-06" db="EMBL/GenBank/DDBJ databases">
        <title>WGS of actinobacteria.</title>
        <authorList>
            <person name="Thawai C."/>
        </authorList>
    </citation>
    <scope>NUCLEOTIDE SEQUENCE</scope>
    <source>
        <strain evidence="2">DSM 42010</strain>
    </source>
</reference>
<gene>
    <name evidence="2" type="ORF">NQU54_22550</name>
</gene>
<evidence type="ECO:0000313" key="3">
    <source>
        <dbReference type="Proteomes" id="UP001142400"/>
    </source>
</evidence>
<evidence type="ECO:0000256" key="1">
    <source>
        <dbReference type="SAM" id="MobiDB-lite"/>
    </source>
</evidence>
<dbReference type="EMBL" id="JANIIC010000027">
    <property type="protein sequence ID" value="MCQ8831772.1"/>
    <property type="molecule type" value="Genomic_DNA"/>
</dbReference>
<proteinExistence type="predicted"/>
<protein>
    <submittedName>
        <fullName evidence="2">Uncharacterized protein</fullName>
    </submittedName>
</protein>
<organism evidence="2 3">
    <name type="scientific">Streptomyces malaysiensis subsp. samsunensis</name>
    <dbReference type="NCBI Taxonomy" id="459658"/>
    <lineage>
        <taxon>Bacteria</taxon>
        <taxon>Bacillati</taxon>
        <taxon>Actinomycetota</taxon>
        <taxon>Actinomycetes</taxon>
        <taxon>Kitasatosporales</taxon>
        <taxon>Streptomycetaceae</taxon>
        <taxon>Streptomyces</taxon>
        <taxon>Streptomyces violaceusniger group</taxon>
    </lineage>
</organism>
<name>A0A9X2LY44_STRMQ</name>
<dbReference type="Proteomes" id="UP001142400">
    <property type="component" value="Unassembled WGS sequence"/>
</dbReference>
<dbReference type="AlphaFoldDB" id="A0A9X2LY44"/>
<accession>A0A9X2LY44</accession>
<comment type="caution">
    <text evidence="2">The sequence shown here is derived from an EMBL/GenBank/DDBJ whole genome shotgun (WGS) entry which is preliminary data.</text>
</comment>
<sequence length="76" mass="8497">MAKSPKMTAKRRKRLPKSSFGVPSKRKYPLDTKGRARNALARVAQHGSSSQKAQVRKAVRRRYPSIAVGGRKQGKH</sequence>